<protein>
    <submittedName>
        <fullName evidence="1">(Mediterranean fruit fly) hypothetical protein</fullName>
    </submittedName>
</protein>
<keyword evidence="2" id="KW-1185">Reference proteome</keyword>
<comment type="caution">
    <text evidence="1">The sequence shown here is derived from an EMBL/GenBank/DDBJ whole genome shotgun (WGS) entry which is preliminary data.</text>
</comment>
<sequence length="66" mass="7981">MNRQQAGWTMVRCDEQQMARFRANIAPIDCQLQLLRLSYLRWPRVSRVLFRIMNVTKDFTKILPQK</sequence>
<dbReference type="AlphaFoldDB" id="A0A811UNE5"/>
<reference evidence="1" key="1">
    <citation type="submission" date="2020-11" db="EMBL/GenBank/DDBJ databases">
        <authorList>
            <person name="Whitehead M."/>
        </authorList>
    </citation>
    <scope>NUCLEOTIDE SEQUENCE</scope>
    <source>
        <strain evidence="1">EGII</strain>
    </source>
</reference>
<accession>A0A811UNE5</accession>
<dbReference type="EMBL" id="CAJHJT010000012">
    <property type="protein sequence ID" value="CAD7000251.1"/>
    <property type="molecule type" value="Genomic_DNA"/>
</dbReference>
<proteinExistence type="predicted"/>
<gene>
    <name evidence="1" type="ORF">CCAP1982_LOCUS8741</name>
</gene>
<evidence type="ECO:0000313" key="1">
    <source>
        <dbReference type="EMBL" id="CAD7000251.1"/>
    </source>
</evidence>
<organism evidence="1 2">
    <name type="scientific">Ceratitis capitata</name>
    <name type="common">Mediterranean fruit fly</name>
    <name type="synonym">Tephritis capitata</name>
    <dbReference type="NCBI Taxonomy" id="7213"/>
    <lineage>
        <taxon>Eukaryota</taxon>
        <taxon>Metazoa</taxon>
        <taxon>Ecdysozoa</taxon>
        <taxon>Arthropoda</taxon>
        <taxon>Hexapoda</taxon>
        <taxon>Insecta</taxon>
        <taxon>Pterygota</taxon>
        <taxon>Neoptera</taxon>
        <taxon>Endopterygota</taxon>
        <taxon>Diptera</taxon>
        <taxon>Brachycera</taxon>
        <taxon>Muscomorpha</taxon>
        <taxon>Tephritoidea</taxon>
        <taxon>Tephritidae</taxon>
        <taxon>Ceratitis</taxon>
        <taxon>Ceratitis</taxon>
    </lineage>
</organism>
<dbReference type="Proteomes" id="UP000606786">
    <property type="component" value="Unassembled WGS sequence"/>
</dbReference>
<name>A0A811UNE5_CERCA</name>
<evidence type="ECO:0000313" key="2">
    <source>
        <dbReference type="Proteomes" id="UP000606786"/>
    </source>
</evidence>